<dbReference type="OrthoDB" id="5082823at2"/>
<evidence type="ECO:0000313" key="2">
    <source>
        <dbReference type="EMBL" id="GEB45583.1"/>
    </source>
</evidence>
<keyword evidence="1" id="KW-1133">Transmembrane helix</keyword>
<keyword evidence="1" id="KW-0472">Membrane</keyword>
<evidence type="ECO:0000313" key="3">
    <source>
        <dbReference type="Proteomes" id="UP000319525"/>
    </source>
</evidence>
<reference evidence="2 3" key="1">
    <citation type="submission" date="2019-06" db="EMBL/GenBank/DDBJ databases">
        <title>Whole genome shotgun sequence of Microbacterium testaceum NBRC 12675.</title>
        <authorList>
            <person name="Hosoyama A."/>
            <person name="Uohara A."/>
            <person name="Ohji S."/>
            <person name="Ichikawa N."/>
        </authorList>
    </citation>
    <scope>NUCLEOTIDE SEQUENCE [LARGE SCALE GENOMIC DNA]</scope>
    <source>
        <strain evidence="2 3">NBRC 12675</strain>
    </source>
</reference>
<dbReference type="AlphaFoldDB" id="A0A4Y3QLL8"/>
<dbReference type="RefSeq" id="WP_103209370.1">
    <property type="nucleotide sequence ID" value="NZ_BJML01000004.1"/>
</dbReference>
<comment type="caution">
    <text evidence="2">The sequence shown here is derived from an EMBL/GenBank/DDBJ whole genome shotgun (WGS) entry which is preliminary data.</text>
</comment>
<evidence type="ECO:0000256" key="1">
    <source>
        <dbReference type="SAM" id="Phobius"/>
    </source>
</evidence>
<gene>
    <name evidence="2" type="ORF">MTE01_15280</name>
</gene>
<dbReference type="Proteomes" id="UP000319525">
    <property type="component" value="Unassembled WGS sequence"/>
</dbReference>
<proteinExistence type="predicted"/>
<protein>
    <submittedName>
        <fullName evidence="2">Uncharacterized protein</fullName>
    </submittedName>
</protein>
<dbReference type="EMBL" id="BJML01000004">
    <property type="protein sequence ID" value="GEB45583.1"/>
    <property type="molecule type" value="Genomic_DNA"/>
</dbReference>
<accession>A0A4Y3QLL8</accession>
<feature type="transmembrane region" description="Helical" evidence="1">
    <location>
        <begin position="67"/>
        <end position="92"/>
    </location>
</feature>
<name>A0A4Y3QLL8_MICTE</name>
<organism evidence="2 3">
    <name type="scientific">Microbacterium testaceum</name>
    <name type="common">Aureobacterium testaceum</name>
    <name type="synonym">Brevibacterium testaceum</name>
    <dbReference type="NCBI Taxonomy" id="2033"/>
    <lineage>
        <taxon>Bacteria</taxon>
        <taxon>Bacillati</taxon>
        <taxon>Actinomycetota</taxon>
        <taxon>Actinomycetes</taxon>
        <taxon>Micrococcales</taxon>
        <taxon>Microbacteriaceae</taxon>
        <taxon>Microbacterium</taxon>
    </lineage>
</organism>
<dbReference type="GeneID" id="57144221"/>
<keyword evidence="1" id="KW-0812">Transmembrane</keyword>
<sequence length="111" mass="12017">MSRAGGRWTRELDRQLRARGRTRALLLVIGAIVFGAALGGYVLSILAELGSGTLEWGEALGSGRRHIPAGVMVWIGGPFAALCLVYGAALAVRLARTWHDVPREARRRPSR</sequence>
<feature type="transmembrane region" description="Helical" evidence="1">
    <location>
        <begin position="24"/>
        <end position="47"/>
    </location>
</feature>